<dbReference type="SUPFAM" id="SSF48726">
    <property type="entry name" value="Immunoglobulin"/>
    <property type="match status" value="2"/>
</dbReference>
<organism evidence="8 9">
    <name type="scientific">Macrostomum lignano</name>
    <dbReference type="NCBI Taxonomy" id="282301"/>
    <lineage>
        <taxon>Eukaryota</taxon>
        <taxon>Metazoa</taxon>
        <taxon>Spiralia</taxon>
        <taxon>Lophotrochozoa</taxon>
        <taxon>Platyhelminthes</taxon>
        <taxon>Rhabditophora</taxon>
        <taxon>Macrostomorpha</taxon>
        <taxon>Macrostomida</taxon>
        <taxon>Macrostomidae</taxon>
        <taxon>Macrostomum</taxon>
    </lineage>
</organism>
<evidence type="ECO:0000259" key="7">
    <source>
        <dbReference type="PROSITE" id="PS50835"/>
    </source>
</evidence>
<dbReference type="Proteomes" id="UP000095280">
    <property type="component" value="Unplaced"/>
</dbReference>
<keyword evidence="2" id="KW-0472">Membrane</keyword>
<feature type="signal peptide" evidence="6">
    <location>
        <begin position="1"/>
        <end position="27"/>
    </location>
</feature>
<dbReference type="GO" id="GO:0005911">
    <property type="term" value="C:cell-cell junction"/>
    <property type="evidence" value="ECO:0007669"/>
    <property type="project" value="TreeGrafter"/>
</dbReference>
<dbReference type="PANTHER" id="PTHR11640">
    <property type="entry name" value="NEPHRIN"/>
    <property type="match status" value="1"/>
</dbReference>
<name>A0A1I8HI01_9PLAT</name>
<sequence length="290" mass="32029">PHPPTGRFRAVQLADGVFALVISKVLSDDGDKHYGCNATNPITRQTVESPVKTVLKVQQPFLEPSGSPYEEAVSPFPPKVVSPPRPTELTVTEGVNVTYTCITESSPIAEVSYLRDEGRLALPTTAVESRDFGILQFADIRQEDQGGYLCRVTYRKDLTASSHLRVEKKFARFNIAVKKRLSIVTKPNDVIVDEPDVEASFECRLQGSSGQSPLWFFNGRLIDARDPASGFVVQETPSDPGASRLIVPRFDPSYRGVVQCVANDRERRIWESAQAVLLMQGESVQSQPLP</sequence>
<evidence type="ECO:0000256" key="1">
    <source>
        <dbReference type="ARBA" id="ARBA00004479"/>
    </source>
</evidence>
<dbReference type="InterPro" id="IPR036179">
    <property type="entry name" value="Ig-like_dom_sf"/>
</dbReference>
<dbReference type="AlphaFoldDB" id="A0A1I8HI01"/>
<dbReference type="PANTHER" id="PTHR11640:SF31">
    <property type="entry name" value="IRREGULAR CHIASM C-ROUGHEST PROTEIN-RELATED"/>
    <property type="match status" value="1"/>
</dbReference>
<reference evidence="9" key="1">
    <citation type="submission" date="2016-11" db="UniProtKB">
        <authorList>
            <consortium name="WormBaseParasite"/>
        </authorList>
    </citation>
    <scope>IDENTIFICATION</scope>
</reference>
<dbReference type="Gene3D" id="2.60.40.10">
    <property type="entry name" value="Immunoglobulins"/>
    <property type="match status" value="2"/>
</dbReference>
<keyword evidence="8" id="KW-1185">Reference proteome</keyword>
<comment type="subcellular location">
    <subcellularLocation>
        <location evidence="1">Membrane</location>
        <topology evidence="1">Single-pass type I membrane protein</topology>
    </subcellularLocation>
</comment>
<dbReference type="Pfam" id="PF13927">
    <property type="entry name" value="Ig_3"/>
    <property type="match status" value="1"/>
</dbReference>
<evidence type="ECO:0000313" key="8">
    <source>
        <dbReference type="Proteomes" id="UP000095280"/>
    </source>
</evidence>
<proteinExistence type="predicted"/>
<dbReference type="GO" id="GO:0050839">
    <property type="term" value="F:cell adhesion molecule binding"/>
    <property type="evidence" value="ECO:0007669"/>
    <property type="project" value="TreeGrafter"/>
</dbReference>
<dbReference type="InterPro" id="IPR051275">
    <property type="entry name" value="Cell_adhesion_signaling"/>
</dbReference>
<feature type="domain" description="Ig-like" evidence="7">
    <location>
        <begin position="78"/>
        <end position="167"/>
    </location>
</feature>
<dbReference type="InterPro" id="IPR007110">
    <property type="entry name" value="Ig-like_dom"/>
</dbReference>
<evidence type="ECO:0000256" key="2">
    <source>
        <dbReference type="ARBA" id="ARBA00023136"/>
    </source>
</evidence>
<feature type="chain" id="PRO_5009320253" evidence="6">
    <location>
        <begin position="28"/>
        <end position="290"/>
    </location>
</feature>
<evidence type="ECO:0000256" key="4">
    <source>
        <dbReference type="ARBA" id="ARBA00023180"/>
    </source>
</evidence>
<keyword evidence="6" id="KW-0732">Signal</keyword>
<dbReference type="GO" id="GO:0005886">
    <property type="term" value="C:plasma membrane"/>
    <property type="evidence" value="ECO:0007669"/>
    <property type="project" value="TreeGrafter"/>
</dbReference>
<dbReference type="InterPro" id="IPR013783">
    <property type="entry name" value="Ig-like_fold"/>
</dbReference>
<dbReference type="InterPro" id="IPR003599">
    <property type="entry name" value="Ig_sub"/>
</dbReference>
<protein>
    <submittedName>
        <fullName evidence="9">Ig-like domain-containing protein</fullName>
    </submittedName>
</protein>
<dbReference type="SMART" id="SM00409">
    <property type="entry name" value="IG"/>
    <property type="match status" value="2"/>
</dbReference>
<keyword evidence="5" id="KW-0393">Immunoglobulin domain</keyword>
<evidence type="ECO:0000256" key="3">
    <source>
        <dbReference type="ARBA" id="ARBA00023157"/>
    </source>
</evidence>
<evidence type="ECO:0000313" key="9">
    <source>
        <dbReference type="WBParaSite" id="maker-uti_cns_0006138-snap-gene-0.3-mRNA-1"/>
    </source>
</evidence>
<evidence type="ECO:0000256" key="6">
    <source>
        <dbReference type="SAM" id="SignalP"/>
    </source>
</evidence>
<dbReference type="WBParaSite" id="maker-uti_cns_0006138-snap-gene-0.3-mRNA-1">
    <property type="protein sequence ID" value="maker-uti_cns_0006138-snap-gene-0.3-mRNA-1"/>
    <property type="gene ID" value="maker-uti_cns_0006138-snap-gene-0.3"/>
</dbReference>
<keyword evidence="3" id="KW-1015">Disulfide bond</keyword>
<accession>A0A1I8HI01</accession>
<dbReference type="GO" id="GO:0098609">
    <property type="term" value="P:cell-cell adhesion"/>
    <property type="evidence" value="ECO:0007669"/>
    <property type="project" value="TreeGrafter"/>
</dbReference>
<dbReference type="PROSITE" id="PS50835">
    <property type="entry name" value="IG_LIKE"/>
    <property type="match status" value="1"/>
</dbReference>
<evidence type="ECO:0000256" key="5">
    <source>
        <dbReference type="ARBA" id="ARBA00023319"/>
    </source>
</evidence>
<keyword evidence="4" id="KW-0325">Glycoprotein</keyword>